<dbReference type="EMBL" id="MLJW01003540">
    <property type="protein sequence ID" value="OIQ71835.1"/>
    <property type="molecule type" value="Genomic_DNA"/>
</dbReference>
<protein>
    <submittedName>
        <fullName evidence="1">Uncharacterized protein</fullName>
    </submittedName>
</protein>
<name>A0A1J5Q300_9ZZZZ</name>
<accession>A0A1J5Q300</accession>
<evidence type="ECO:0000313" key="1">
    <source>
        <dbReference type="EMBL" id="OIQ71835.1"/>
    </source>
</evidence>
<proteinExistence type="predicted"/>
<dbReference type="AlphaFoldDB" id="A0A1J5Q300"/>
<sequence length="83" mass="8521">MKKILLVTVATLAFAAPSFAAETPKTVGQAPQSFYLAQDTATMKCEIVETQPVAGGKIKVVGAAHSTKAAAEAALKADKTCVN</sequence>
<gene>
    <name evidence="1" type="ORF">GALL_465430</name>
</gene>
<comment type="caution">
    <text evidence="1">The sequence shown here is derived from an EMBL/GenBank/DDBJ whole genome shotgun (WGS) entry which is preliminary data.</text>
</comment>
<reference evidence="1" key="1">
    <citation type="submission" date="2016-10" db="EMBL/GenBank/DDBJ databases">
        <title>Sequence of Gallionella enrichment culture.</title>
        <authorList>
            <person name="Poehlein A."/>
            <person name="Muehling M."/>
            <person name="Daniel R."/>
        </authorList>
    </citation>
    <scope>NUCLEOTIDE SEQUENCE</scope>
</reference>
<organism evidence="1">
    <name type="scientific">mine drainage metagenome</name>
    <dbReference type="NCBI Taxonomy" id="410659"/>
    <lineage>
        <taxon>unclassified sequences</taxon>
        <taxon>metagenomes</taxon>
        <taxon>ecological metagenomes</taxon>
    </lineage>
</organism>